<sequence>MEKPRQSRRQFIVALVTLLAAAGGIWRFLVPRKAKREMLLRVPKAELPSHGALVYRESRIALVREEGNIIALSLVCPHLGCTVAVTPTGMVCPCHGSRFNQRGELLSGPATEPLAALAVASDGEYLVVTGRSRGGNA</sequence>
<evidence type="ECO:0000256" key="2">
    <source>
        <dbReference type="ARBA" id="ARBA00022723"/>
    </source>
</evidence>
<dbReference type="SUPFAM" id="SSF50022">
    <property type="entry name" value="ISP domain"/>
    <property type="match status" value="1"/>
</dbReference>
<comment type="caution">
    <text evidence="8">The sequence shown here is derived from an EMBL/GenBank/DDBJ whole genome shotgun (WGS) entry which is preliminary data.</text>
</comment>
<dbReference type="Pfam" id="PF00355">
    <property type="entry name" value="Rieske"/>
    <property type="match status" value="1"/>
</dbReference>
<dbReference type="Proteomes" id="UP000756860">
    <property type="component" value="Unassembled WGS sequence"/>
</dbReference>
<dbReference type="InterPro" id="IPR014349">
    <property type="entry name" value="Rieske_Fe-S_prot"/>
</dbReference>
<gene>
    <name evidence="8" type="ORF">KI810_03290</name>
</gene>
<dbReference type="Gene3D" id="2.102.10.10">
    <property type="entry name" value="Rieske [2Fe-2S] iron-sulphur domain"/>
    <property type="match status" value="1"/>
</dbReference>
<organism evidence="8 9">
    <name type="scientific">Geomobilimonas luticola</name>
    <dbReference type="NCBI Taxonomy" id="1114878"/>
    <lineage>
        <taxon>Bacteria</taxon>
        <taxon>Pseudomonadati</taxon>
        <taxon>Thermodesulfobacteriota</taxon>
        <taxon>Desulfuromonadia</taxon>
        <taxon>Geobacterales</taxon>
        <taxon>Geobacteraceae</taxon>
        <taxon>Geomobilimonas</taxon>
    </lineage>
</organism>
<dbReference type="InterPro" id="IPR017941">
    <property type="entry name" value="Rieske_2Fe-2S"/>
</dbReference>
<accession>A0ABS5S9K4</accession>
<dbReference type="InterPro" id="IPR005805">
    <property type="entry name" value="Rieske_Fe-S_prot_C"/>
</dbReference>
<dbReference type="PRINTS" id="PR00162">
    <property type="entry name" value="RIESKE"/>
</dbReference>
<keyword evidence="3" id="KW-0408">Iron</keyword>
<dbReference type="PANTHER" id="PTHR10134">
    <property type="entry name" value="CYTOCHROME B-C1 COMPLEX SUBUNIT RIESKE, MITOCHONDRIAL"/>
    <property type="match status" value="1"/>
</dbReference>
<dbReference type="PROSITE" id="PS51296">
    <property type="entry name" value="RIESKE"/>
    <property type="match status" value="1"/>
</dbReference>
<proteinExistence type="predicted"/>
<keyword evidence="1" id="KW-0001">2Fe-2S</keyword>
<protein>
    <submittedName>
        <fullName evidence="8">Rieske (2Fe-2S) protein</fullName>
    </submittedName>
</protein>
<dbReference type="EMBL" id="JAHCVK010000001">
    <property type="protein sequence ID" value="MBT0652065.1"/>
    <property type="molecule type" value="Genomic_DNA"/>
</dbReference>
<evidence type="ECO:0000256" key="1">
    <source>
        <dbReference type="ARBA" id="ARBA00022714"/>
    </source>
</evidence>
<reference evidence="8 9" key="1">
    <citation type="submission" date="2021-05" db="EMBL/GenBank/DDBJ databases">
        <title>The draft genome of Geobacter luticola JCM 17780.</title>
        <authorList>
            <person name="Xu Z."/>
            <person name="Masuda Y."/>
            <person name="Itoh H."/>
            <person name="Senoo K."/>
        </authorList>
    </citation>
    <scope>NUCLEOTIDE SEQUENCE [LARGE SCALE GENOMIC DNA]</scope>
    <source>
        <strain evidence="8 9">JCM 17780</strain>
    </source>
</reference>
<evidence type="ECO:0000256" key="3">
    <source>
        <dbReference type="ARBA" id="ARBA00023004"/>
    </source>
</evidence>
<dbReference type="CDD" id="cd03467">
    <property type="entry name" value="Rieske"/>
    <property type="match status" value="1"/>
</dbReference>
<dbReference type="RefSeq" id="WP_214174033.1">
    <property type="nucleotide sequence ID" value="NZ_JAHCVK010000001.1"/>
</dbReference>
<name>A0ABS5S9K4_9BACT</name>
<comment type="cofactor">
    <cofactor evidence="6">
        <name>[2Fe-2S] cluster</name>
        <dbReference type="ChEBI" id="CHEBI:190135"/>
    </cofactor>
</comment>
<evidence type="ECO:0000313" key="9">
    <source>
        <dbReference type="Proteomes" id="UP000756860"/>
    </source>
</evidence>
<keyword evidence="2" id="KW-0479">Metal-binding</keyword>
<evidence type="ECO:0000256" key="4">
    <source>
        <dbReference type="ARBA" id="ARBA00023014"/>
    </source>
</evidence>
<dbReference type="InterPro" id="IPR036922">
    <property type="entry name" value="Rieske_2Fe-2S_sf"/>
</dbReference>
<evidence type="ECO:0000256" key="6">
    <source>
        <dbReference type="ARBA" id="ARBA00034078"/>
    </source>
</evidence>
<evidence type="ECO:0000256" key="5">
    <source>
        <dbReference type="ARBA" id="ARBA00023157"/>
    </source>
</evidence>
<keyword evidence="4" id="KW-0411">Iron-sulfur</keyword>
<evidence type="ECO:0000259" key="7">
    <source>
        <dbReference type="PROSITE" id="PS51296"/>
    </source>
</evidence>
<keyword evidence="5" id="KW-1015">Disulfide bond</keyword>
<evidence type="ECO:0000313" key="8">
    <source>
        <dbReference type="EMBL" id="MBT0652065.1"/>
    </source>
</evidence>
<feature type="domain" description="Rieske" evidence="7">
    <location>
        <begin position="39"/>
        <end position="128"/>
    </location>
</feature>
<keyword evidence="9" id="KW-1185">Reference proteome</keyword>